<protein>
    <submittedName>
        <fullName evidence="3">EVE domain-containing protein</fullName>
    </submittedName>
</protein>
<evidence type="ECO:0000256" key="1">
    <source>
        <dbReference type="SAM" id="MobiDB-lite"/>
    </source>
</evidence>
<dbReference type="InterPro" id="IPR052181">
    <property type="entry name" value="5hmC_binding"/>
</dbReference>
<dbReference type="RefSeq" id="WP_342628241.1">
    <property type="nucleotide sequence ID" value="NZ_CP152276.1"/>
</dbReference>
<dbReference type="InterPro" id="IPR047197">
    <property type="entry name" value="THYN1-like_EVE"/>
</dbReference>
<organism evidence="3 4">
    <name type="scientific">Nguyenibacter vanlangensis</name>
    <dbReference type="NCBI Taxonomy" id="1216886"/>
    <lineage>
        <taxon>Bacteria</taxon>
        <taxon>Pseudomonadati</taxon>
        <taxon>Pseudomonadota</taxon>
        <taxon>Alphaproteobacteria</taxon>
        <taxon>Acetobacterales</taxon>
        <taxon>Acetobacteraceae</taxon>
        <taxon>Nguyenibacter</taxon>
    </lineage>
</organism>
<dbReference type="InterPro" id="IPR002740">
    <property type="entry name" value="EVE_domain"/>
</dbReference>
<reference evidence="3 4" key="1">
    <citation type="submission" date="2024-04" db="EMBL/GenBank/DDBJ databases">
        <title>Complete genome sequence of Nguyenibacter vanlangesis HBCM-1154, a strain capable of nitrogen fixation, IAA production, and phosphorus solubilization isolated from sugarcane soil.</title>
        <authorList>
            <person name="MY HANH P."/>
        </authorList>
    </citation>
    <scope>NUCLEOTIDE SEQUENCE [LARGE SCALE GENOMIC DNA]</scope>
    <source>
        <strain evidence="3 4">HBCM 1154</strain>
    </source>
</reference>
<feature type="region of interest" description="Disordered" evidence="1">
    <location>
        <begin position="70"/>
        <end position="95"/>
    </location>
</feature>
<dbReference type="SUPFAM" id="SSF88697">
    <property type="entry name" value="PUA domain-like"/>
    <property type="match status" value="1"/>
</dbReference>
<feature type="compositionally biased region" description="Low complexity" evidence="1">
    <location>
        <begin position="72"/>
        <end position="94"/>
    </location>
</feature>
<accession>A0ABZ3D430</accession>
<feature type="domain" description="EVE" evidence="2">
    <location>
        <begin position="2"/>
        <end position="152"/>
    </location>
</feature>
<evidence type="ECO:0000313" key="4">
    <source>
        <dbReference type="Proteomes" id="UP001449795"/>
    </source>
</evidence>
<keyword evidence="4" id="KW-1185">Reference proteome</keyword>
<dbReference type="PANTHER" id="PTHR14087:SF7">
    <property type="entry name" value="THYMOCYTE NUCLEAR PROTEIN 1"/>
    <property type="match status" value="1"/>
</dbReference>
<dbReference type="Gene3D" id="3.10.590.10">
    <property type="entry name" value="ph1033 like domains"/>
    <property type="match status" value="1"/>
</dbReference>
<proteinExistence type="predicted"/>
<name>A0ABZ3D430_9PROT</name>
<dbReference type="Pfam" id="PF01878">
    <property type="entry name" value="EVE"/>
    <property type="match status" value="1"/>
</dbReference>
<sequence length="158" mass="17088">MAYWLVKSEPDAFSWDQQVANKVEPWTGVRNYQARRNMMDMRLGDRAFFYHSNIGKEIVGVVEIVREAYPDPTSGESASPESASAGSASAKSATKGGGWICVDVRAVGPMPRPVTLAAIKADPALADLALVRQSRLSVVPVSDAHWAHLCRMGGWTAG</sequence>
<dbReference type="EMBL" id="CP152276">
    <property type="protein sequence ID" value="XAE42529.1"/>
    <property type="molecule type" value="Genomic_DNA"/>
</dbReference>
<dbReference type="Proteomes" id="UP001449795">
    <property type="component" value="Chromosome"/>
</dbReference>
<dbReference type="InterPro" id="IPR015947">
    <property type="entry name" value="PUA-like_sf"/>
</dbReference>
<gene>
    <name evidence="3" type="ORF">AAC691_20135</name>
</gene>
<dbReference type="PANTHER" id="PTHR14087">
    <property type="entry name" value="THYMOCYTE NUCLEAR PROTEIN 1"/>
    <property type="match status" value="1"/>
</dbReference>
<evidence type="ECO:0000313" key="3">
    <source>
        <dbReference type="EMBL" id="XAE42529.1"/>
    </source>
</evidence>
<dbReference type="CDD" id="cd21133">
    <property type="entry name" value="EVE"/>
    <property type="match status" value="1"/>
</dbReference>
<evidence type="ECO:0000259" key="2">
    <source>
        <dbReference type="Pfam" id="PF01878"/>
    </source>
</evidence>